<protein>
    <submittedName>
        <fullName evidence="1">SH3 type 3 domain-containing protein</fullName>
    </submittedName>
</protein>
<proteinExistence type="predicted"/>
<dbReference type="Proteomes" id="UP000189670">
    <property type="component" value="Unassembled WGS sequence"/>
</dbReference>
<dbReference type="Pfam" id="PF06980">
    <property type="entry name" value="DUF1302"/>
    <property type="match status" value="1"/>
</dbReference>
<comment type="caution">
    <text evidence="1">The sequence shown here is derived from an EMBL/GenBank/DDBJ whole genome shotgun (WGS) entry which is preliminary data.</text>
</comment>
<dbReference type="InterPro" id="IPR010727">
    <property type="entry name" value="DUF1302"/>
</dbReference>
<sequence length="453" mass="52245">MILILFYNQEGFSQEQDSQVNESFDIDQLMEEFDEAPSFSEPDKTESPRQTFDHAGFFKLSTTINLGHKAPKGGKTDHRGLSRLRGESHLKCDLRFSKFWKARMSGYARYDLSYSINDRDTYTQDLLDSKESESDLHEIYIQGTMTSQLDIWFGRKIIVWGTSETFRIVDVINPVDYREFGMLDIEELRLPLILTQVNYYAGPWTLSGVMIHENRKRQMPPFGSDYYLADTPMPDELVPSNTIDNTMLAFALTGRFSGWDISFNAAKFNKDTPQLEIMDMGMLTLKQCQLKMVGATIALVYGNWLLKGELAGSDGHMFVNKPDTTFFRLDAMSGFEYSGFKDTSLSFEIMNQHVCQHDIKLLNPPDRTRENTFQSAFRLTKNLFHEKLSVTGLLLLSGTTSQHGSFERLSVEYDWNDAIDITFGFAIYQTGRSYIFKRLQDNDRIFLDIQYNF</sequence>
<evidence type="ECO:0000313" key="2">
    <source>
        <dbReference type="Proteomes" id="UP000189670"/>
    </source>
</evidence>
<dbReference type="EMBL" id="ATBP01000335">
    <property type="protein sequence ID" value="ETR70997.1"/>
    <property type="molecule type" value="Genomic_DNA"/>
</dbReference>
<gene>
    <name evidence="1" type="ORF">OMM_08404</name>
</gene>
<dbReference type="AlphaFoldDB" id="A0A1V1P7Y6"/>
<name>A0A1V1P7Y6_9BACT</name>
<accession>A0A1V1P7Y6</accession>
<evidence type="ECO:0000313" key="1">
    <source>
        <dbReference type="EMBL" id="ETR70997.1"/>
    </source>
</evidence>
<organism evidence="1 2">
    <name type="scientific">Candidatus Magnetoglobus multicellularis str. Araruama</name>
    <dbReference type="NCBI Taxonomy" id="890399"/>
    <lineage>
        <taxon>Bacteria</taxon>
        <taxon>Pseudomonadati</taxon>
        <taxon>Thermodesulfobacteriota</taxon>
        <taxon>Desulfobacteria</taxon>
        <taxon>Desulfobacterales</taxon>
        <taxon>Desulfobacteraceae</taxon>
        <taxon>Candidatus Magnetoglobus</taxon>
    </lineage>
</organism>
<reference evidence="2" key="1">
    <citation type="submission" date="2012-11" db="EMBL/GenBank/DDBJ databases">
        <authorList>
            <person name="Lucero-Rivera Y.E."/>
            <person name="Tovar-Ramirez D."/>
        </authorList>
    </citation>
    <scope>NUCLEOTIDE SEQUENCE [LARGE SCALE GENOMIC DNA]</scope>
    <source>
        <strain evidence="2">Araruama</strain>
    </source>
</reference>